<evidence type="ECO:0000256" key="1">
    <source>
        <dbReference type="SAM" id="SignalP"/>
    </source>
</evidence>
<organism evidence="2 3">
    <name type="scientific">Lucilia cuprina</name>
    <name type="common">Green bottle fly</name>
    <name type="synonym">Australian sheep blowfly</name>
    <dbReference type="NCBI Taxonomy" id="7375"/>
    <lineage>
        <taxon>Eukaryota</taxon>
        <taxon>Metazoa</taxon>
        <taxon>Ecdysozoa</taxon>
        <taxon>Arthropoda</taxon>
        <taxon>Hexapoda</taxon>
        <taxon>Insecta</taxon>
        <taxon>Pterygota</taxon>
        <taxon>Neoptera</taxon>
        <taxon>Endopterygota</taxon>
        <taxon>Diptera</taxon>
        <taxon>Brachycera</taxon>
        <taxon>Muscomorpha</taxon>
        <taxon>Oestroidea</taxon>
        <taxon>Calliphoridae</taxon>
        <taxon>Luciliinae</taxon>
        <taxon>Lucilia</taxon>
    </lineage>
</organism>
<dbReference type="AlphaFoldDB" id="A0A0L0CAP0"/>
<keyword evidence="1" id="KW-0732">Signal</keyword>
<evidence type="ECO:0008006" key="4">
    <source>
        <dbReference type="Google" id="ProtNLM"/>
    </source>
</evidence>
<reference evidence="2" key="1">
    <citation type="journal article" date="2015" name="Nat. Commun.">
        <title>Lucilia cuprina genome unlocks parasitic fly biology to underpin future interventions.</title>
        <authorList>
            <person name="Anstead C.A."/>
            <person name="Korhonen P.K."/>
            <person name="Young N.D."/>
            <person name="Hall R.S."/>
            <person name="Jex A.R."/>
            <person name="Murali S.C."/>
            <person name="Hughes D.S."/>
            <person name="Lee S.F."/>
            <person name="Perry T."/>
            <person name="Stroehlein A.J."/>
            <person name="Ansell B.R."/>
            <person name="Breugelmans B."/>
            <person name="Hofmann A."/>
            <person name="Qu J."/>
            <person name="Dugan S."/>
            <person name="Lee S.L."/>
            <person name="Chao H."/>
            <person name="Dinh H."/>
            <person name="Han Y."/>
            <person name="Doddapaneni H.V."/>
            <person name="Worley K.C."/>
            <person name="Muzny D.M."/>
            <person name="Ioannidis P."/>
            <person name="Waterhouse R.M."/>
            <person name="Zdobnov E.M."/>
            <person name="James P.J."/>
            <person name="Bagnall N.H."/>
            <person name="Kotze A.C."/>
            <person name="Gibbs R.A."/>
            <person name="Richards S."/>
            <person name="Batterham P."/>
            <person name="Gasser R.B."/>
        </authorList>
    </citation>
    <scope>NUCLEOTIDE SEQUENCE [LARGE SCALE GENOMIC DNA]</scope>
    <source>
        <strain evidence="2">LS</strain>
        <tissue evidence="2">Full body</tissue>
    </source>
</reference>
<proteinExistence type="predicted"/>
<gene>
    <name evidence="2" type="ORF">FF38_13303</name>
</gene>
<accession>A0A0L0CAP0</accession>
<comment type="caution">
    <text evidence="2">The sequence shown here is derived from an EMBL/GenBank/DDBJ whole genome shotgun (WGS) entry which is preliminary data.</text>
</comment>
<dbReference type="Proteomes" id="UP000037069">
    <property type="component" value="Unassembled WGS sequence"/>
</dbReference>
<feature type="signal peptide" evidence="1">
    <location>
        <begin position="1"/>
        <end position="17"/>
    </location>
</feature>
<protein>
    <recommendedName>
        <fullName evidence="4">Protein TsetseEP domain-containing protein</fullName>
    </recommendedName>
</protein>
<dbReference type="OrthoDB" id="7999179at2759"/>
<evidence type="ECO:0000313" key="2">
    <source>
        <dbReference type="EMBL" id="KNC29468.1"/>
    </source>
</evidence>
<name>A0A0L0CAP0_LUCCU</name>
<dbReference type="EMBL" id="JRES01000660">
    <property type="protein sequence ID" value="KNC29468.1"/>
    <property type="molecule type" value="Genomic_DNA"/>
</dbReference>
<dbReference type="OMA" id="WKENDFL"/>
<sequence length="293" mass="33366">MFKIISALLLIVLGTMANVEIQNVELYTNVITYNTTLRTDVYINMNRQQYAKNIQDYETQIEVFKQSYASSLDTINIRQDMLIDTLVQTEQKLNPLEIVSNLSQICVSKYRTSIPTVAATKTKLNNCVNTANQQLNSMLSNPLNTKTSLDNYYRNTFERDIAACQKTYNTLPLNYTMCVTDVVDRANTYTISNQKNFATQMDAAECSAKANIKKALDCSYIVEKQTISSIAEAETLIQKCLAGQDDCKQCKQTYACSEAHDMKRYEVSYSSKTMENPFYGRSDIKNCLMLRIH</sequence>
<evidence type="ECO:0000313" key="3">
    <source>
        <dbReference type="Proteomes" id="UP000037069"/>
    </source>
</evidence>
<feature type="chain" id="PRO_5005536072" description="Protein TsetseEP domain-containing protein" evidence="1">
    <location>
        <begin position="18"/>
        <end position="293"/>
    </location>
</feature>
<keyword evidence="3" id="KW-1185">Reference proteome</keyword>